<comment type="caution">
    <text evidence="2">The sequence shown here is derived from an EMBL/GenBank/DDBJ whole genome shotgun (WGS) entry which is preliminary data.</text>
</comment>
<evidence type="ECO:0000313" key="3">
    <source>
        <dbReference type="Proteomes" id="UP000308760"/>
    </source>
</evidence>
<dbReference type="Proteomes" id="UP000308760">
    <property type="component" value="Unassembled WGS sequence"/>
</dbReference>
<organism evidence="2 3">
    <name type="scientific">Glycomyces buryatensis</name>
    <dbReference type="NCBI Taxonomy" id="2570927"/>
    <lineage>
        <taxon>Bacteria</taxon>
        <taxon>Bacillati</taxon>
        <taxon>Actinomycetota</taxon>
        <taxon>Actinomycetes</taxon>
        <taxon>Glycomycetales</taxon>
        <taxon>Glycomycetaceae</taxon>
        <taxon>Glycomyces</taxon>
    </lineage>
</organism>
<gene>
    <name evidence="2" type="ORF">FAB82_01805</name>
</gene>
<proteinExistence type="predicted"/>
<name>A0A4S8QJI9_9ACTN</name>
<evidence type="ECO:0000256" key="1">
    <source>
        <dbReference type="SAM" id="MobiDB-lite"/>
    </source>
</evidence>
<reference evidence="2 3" key="2">
    <citation type="submission" date="2019-05" db="EMBL/GenBank/DDBJ databases">
        <title>Glycomyces buryatensis sp. nov.</title>
        <authorList>
            <person name="Nikitina E."/>
        </authorList>
    </citation>
    <scope>NUCLEOTIDE SEQUENCE [LARGE SCALE GENOMIC DNA]</scope>
    <source>
        <strain evidence="2 3">18</strain>
    </source>
</reference>
<dbReference type="RefSeq" id="WP_136532822.1">
    <property type="nucleotide sequence ID" value="NZ_STGY01000004.1"/>
</dbReference>
<protein>
    <submittedName>
        <fullName evidence="2">Uncharacterized protein</fullName>
    </submittedName>
</protein>
<accession>A0A4S8QJI9</accession>
<keyword evidence="3" id="KW-1185">Reference proteome</keyword>
<reference evidence="3" key="1">
    <citation type="submission" date="2019-04" db="EMBL/GenBank/DDBJ databases">
        <title>Nocardioides xinjiangensis sp. nov.</title>
        <authorList>
            <person name="Liu S."/>
        </authorList>
    </citation>
    <scope>NUCLEOTIDE SEQUENCE [LARGE SCALE GENOMIC DNA]</scope>
    <source>
        <strain evidence="3">18</strain>
    </source>
</reference>
<dbReference type="EMBL" id="STGY01000004">
    <property type="protein sequence ID" value="THV43432.1"/>
    <property type="molecule type" value="Genomic_DNA"/>
</dbReference>
<sequence>MSDAKRIDQATNGKKQVEQKTRSRTVKPGHLEVGEFTSGRIGGPSPFGNSNFPLPVSSLYFESSKPVAPRILDDERH</sequence>
<feature type="region of interest" description="Disordered" evidence="1">
    <location>
        <begin position="1"/>
        <end position="46"/>
    </location>
</feature>
<evidence type="ECO:0000313" key="2">
    <source>
        <dbReference type="EMBL" id="THV43432.1"/>
    </source>
</evidence>
<dbReference type="OrthoDB" id="5195138at2"/>
<dbReference type="AlphaFoldDB" id="A0A4S8QJI9"/>